<evidence type="ECO:0000313" key="9">
    <source>
        <dbReference type="Proteomes" id="UP000800092"/>
    </source>
</evidence>
<dbReference type="GO" id="GO:0008270">
    <property type="term" value="F:zinc ion binding"/>
    <property type="evidence" value="ECO:0007669"/>
    <property type="project" value="InterPro"/>
</dbReference>
<gene>
    <name evidence="8" type="ORF">EV356DRAFT_514659</name>
</gene>
<keyword evidence="5" id="KW-0804">Transcription</keyword>
<proteinExistence type="predicted"/>
<keyword evidence="3" id="KW-0805">Transcription regulation</keyword>
<dbReference type="GO" id="GO:0000981">
    <property type="term" value="F:DNA-binding transcription factor activity, RNA polymerase II-specific"/>
    <property type="evidence" value="ECO:0007669"/>
    <property type="project" value="InterPro"/>
</dbReference>
<accession>A0A6A6HAI2</accession>
<keyword evidence="1" id="KW-0479">Metal-binding</keyword>
<feature type="domain" description="Zn(2)-C6 fungal-type" evidence="7">
    <location>
        <begin position="21"/>
        <end position="49"/>
    </location>
</feature>
<dbReference type="InterPro" id="IPR001138">
    <property type="entry name" value="Zn2Cys6_DnaBD"/>
</dbReference>
<dbReference type="EMBL" id="ML991794">
    <property type="protein sequence ID" value="KAF2235027.1"/>
    <property type="molecule type" value="Genomic_DNA"/>
</dbReference>
<evidence type="ECO:0000256" key="4">
    <source>
        <dbReference type="ARBA" id="ARBA00023125"/>
    </source>
</evidence>
<evidence type="ECO:0000259" key="7">
    <source>
        <dbReference type="PROSITE" id="PS50048"/>
    </source>
</evidence>
<protein>
    <recommendedName>
        <fullName evidence="7">Zn(2)-C6 fungal-type domain-containing protein</fullName>
    </recommendedName>
</protein>
<keyword evidence="6" id="KW-0539">Nucleus</keyword>
<dbReference type="InterPro" id="IPR036864">
    <property type="entry name" value="Zn2-C6_fun-type_DNA-bd_sf"/>
</dbReference>
<reference evidence="8" key="1">
    <citation type="journal article" date="2020" name="Stud. Mycol.">
        <title>101 Dothideomycetes genomes: a test case for predicting lifestyles and emergence of pathogens.</title>
        <authorList>
            <person name="Haridas S."/>
            <person name="Albert R."/>
            <person name="Binder M."/>
            <person name="Bloem J."/>
            <person name="Labutti K."/>
            <person name="Salamov A."/>
            <person name="Andreopoulos B."/>
            <person name="Baker S."/>
            <person name="Barry K."/>
            <person name="Bills G."/>
            <person name="Bluhm B."/>
            <person name="Cannon C."/>
            <person name="Castanera R."/>
            <person name="Culley D."/>
            <person name="Daum C."/>
            <person name="Ezra D."/>
            <person name="Gonzalez J."/>
            <person name="Henrissat B."/>
            <person name="Kuo A."/>
            <person name="Liang C."/>
            <person name="Lipzen A."/>
            <person name="Lutzoni F."/>
            <person name="Magnuson J."/>
            <person name="Mondo S."/>
            <person name="Nolan M."/>
            <person name="Ohm R."/>
            <person name="Pangilinan J."/>
            <person name="Park H.-J."/>
            <person name="Ramirez L."/>
            <person name="Alfaro M."/>
            <person name="Sun H."/>
            <person name="Tritt A."/>
            <person name="Yoshinaga Y."/>
            <person name="Zwiers L.-H."/>
            <person name="Turgeon B."/>
            <person name="Goodwin S."/>
            <person name="Spatafora J."/>
            <person name="Crous P."/>
            <person name="Grigoriev I."/>
        </authorList>
    </citation>
    <scope>NUCLEOTIDE SEQUENCE</scope>
    <source>
        <strain evidence="8">Tuck. ex Michener</strain>
    </source>
</reference>
<dbReference type="CDD" id="cd00067">
    <property type="entry name" value="GAL4"/>
    <property type="match status" value="1"/>
</dbReference>
<keyword evidence="4" id="KW-0238">DNA-binding</keyword>
<dbReference type="PANTHER" id="PTHR36206:SF4">
    <property type="entry name" value="HYPOTHETICAL CONSERVED PROTEIN (EUROFUNG)-RELATED"/>
    <property type="match status" value="1"/>
</dbReference>
<evidence type="ECO:0000256" key="2">
    <source>
        <dbReference type="ARBA" id="ARBA00022833"/>
    </source>
</evidence>
<dbReference type="GO" id="GO:0003677">
    <property type="term" value="F:DNA binding"/>
    <property type="evidence" value="ECO:0007669"/>
    <property type="project" value="UniProtKB-KW"/>
</dbReference>
<keyword evidence="9" id="KW-1185">Reference proteome</keyword>
<dbReference type="PANTHER" id="PTHR36206">
    <property type="entry name" value="ASPERCRYPTIN BIOSYNTHESIS CLUSTER-SPECIFIC TRANSCRIPTION REGULATOR ATNN-RELATED"/>
    <property type="match status" value="1"/>
</dbReference>
<evidence type="ECO:0000256" key="6">
    <source>
        <dbReference type="ARBA" id="ARBA00023242"/>
    </source>
</evidence>
<dbReference type="PROSITE" id="PS50048">
    <property type="entry name" value="ZN2_CY6_FUNGAL_2"/>
    <property type="match status" value="1"/>
</dbReference>
<evidence type="ECO:0000256" key="1">
    <source>
        <dbReference type="ARBA" id="ARBA00022723"/>
    </source>
</evidence>
<dbReference type="Gene3D" id="4.10.240.10">
    <property type="entry name" value="Zn(2)-C6 fungal-type DNA-binding domain"/>
    <property type="match status" value="1"/>
</dbReference>
<sequence>MTLPHEEPKKHRRYCTKVKTGCRTCKIRRVKCDEAHPACRRCTSTGRKCDGYAIQEKPNQTIIPTKSLCLDRTGTSLTKILGTTAESRSLEFYFERAAPKISGLLGNNFWFRIVYQIGYSEPAVRHALIAIGYLFEKQGHDPPSKYHHLSIYTDDKFLLNQYNRAIGCLVTRMSNKSNPVDISLVTSVLFVCLESLMQRPWGCLAHYKSGLELLLNMRAKQAIAPGPATQAEENPDRSMSSKSKLASKALDADLVEETLVPLFTRLNLTALLHGASEPHISSIDTTTFKPLPVMFASFEEGSSLLLDIINHSLRYVQLATVKRYEQTLTQDDFAVHSYLLLCLDRWLKLLNKWEHITGRRYNKDPQLCTLRIFHMCMWIWLSCCNDPLEMEFDDHVSDFCQVLSLADVLVNSSSAPKSPTELDFTYDMEYVPPVYFAAVKCRDPMVRRRAISLLDARRRREGLWHSERCSAVAKRIMAIEEAGLCGSLTRRFPPAKYRITDAVMAETGPSFRTTLFTLPHALGTTRYQWDEMVHLVP</sequence>
<dbReference type="InterPro" id="IPR052360">
    <property type="entry name" value="Transcr_Regulatory_Proteins"/>
</dbReference>
<dbReference type="Pfam" id="PF00172">
    <property type="entry name" value="Zn_clus"/>
    <property type="match status" value="1"/>
</dbReference>
<evidence type="ECO:0000313" key="8">
    <source>
        <dbReference type="EMBL" id="KAF2235027.1"/>
    </source>
</evidence>
<dbReference type="SMART" id="SM00066">
    <property type="entry name" value="GAL4"/>
    <property type="match status" value="1"/>
</dbReference>
<dbReference type="SUPFAM" id="SSF57701">
    <property type="entry name" value="Zn2/Cys6 DNA-binding domain"/>
    <property type="match status" value="1"/>
</dbReference>
<evidence type="ECO:0000256" key="5">
    <source>
        <dbReference type="ARBA" id="ARBA00023163"/>
    </source>
</evidence>
<dbReference type="OrthoDB" id="2593732at2759"/>
<dbReference type="AlphaFoldDB" id="A0A6A6HAI2"/>
<dbReference type="Proteomes" id="UP000800092">
    <property type="component" value="Unassembled WGS sequence"/>
</dbReference>
<name>A0A6A6HAI2_VIRVR</name>
<organism evidence="8 9">
    <name type="scientific">Viridothelium virens</name>
    <name type="common">Speckled blister lichen</name>
    <name type="synonym">Trypethelium virens</name>
    <dbReference type="NCBI Taxonomy" id="1048519"/>
    <lineage>
        <taxon>Eukaryota</taxon>
        <taxon>Fungi</taxon>
        <taxon>Dikarya</taxon>
        <taxon>Ascomycota</taxon>
        <taxon>Pezizomycotina</taxon>
        <taxon>Dothideomycetes</taxon>
        <taxon>Dothideomycetes incertae sedis</taxon>
        <taxon>Trypetheliales</taxon>
        <taxon>Trypetheliaceae</taxon>
        <taxon>Viridothelium</taxon>
    </lineage>
</organism>
<evidence type="ECO:0000256" key="3">
    <source>
        <dbReference type="ARBA" id="ARBA00023015"/>
    </source>
</evidence>
<keyword evidence="2" id="KW-0862">Zinc</keyword>
<dbReference type="PROSITE" id="PS00463">
    <property type="entry name" value="ZN2_CY6_FUNGAL_1"/>
    <property type="match status" value="1"/>
</dbReference>